<accession>I3EB03</accession>
<protein>
    <submittedName>
        <fullName evidence="2">FlgN family protein</fullName>
    </submittedName>
</protein>
<evidence type="ECO:0000313" key="2">
    <source>
        <dbReference type="EMBL" id="AIE61358.1"/>
    </source>
</evidence>
<organism evidence="2 3">
    <name type="scientific">Bacillus methanolicus (strain MGA3 / ATCC 53907)</name>
    <dbReference type="NCBI Taxonomy" id="796606"/>
    <lineage>
        <taxon>Bacteria</taxon>
        <taxon>Bacillati</taxon>
        <taxon>Bacillota</taxon>
        <taxon>Bacilli</taxon>
        <taxon>Bacillales</taxon>
        <taxon>Bacillaceae</taxon>
        <taxon>Bacillus</taxon>
    </lineage>
</organism>
<name>I3EB03_BACMM</name>
<sequence>MSFQSLTASMEKLLKLHKSLYEIAVKKTEIIKQGDINSLNKLLQEEQVHITAIGKIEKERQAAASNLLPQVENPTVTDCLGVLKGEEHDRLLELSNQLMETVLELKERNFLNQQMIHYSLQFVNFSMNLINPQPEFFTYSPPTDKHHHSKIPQGIFNSKV</sequence>
<keyword evidence="1" id="KW-1005">Bacterial flagellum biogenesis</keyword>
<dbReference type="EMBL" id="CP007739">
    <property type="protein sequence ID" value="AIE61358.1"/>
    <property type="molecule type" value="Genomic_DNA"/>
</dbReference>
<dbReference type="InterPro" id="IPR007809">
    <property type="entry name" value="FlgN-like"/>
</dbReference>
<dbReference type="Pfam" id="PF05130">
    <property type="entry name" value="FlgN"/>
    <property type="match status" value="1"/>
</dbReference>
<gene>
    <name evidence="2" type="ORF">BMMGA3_15005</name>
</gene>
<dbReference type="InterPro" id="IPR036679">
    <property type="entry name" value="FlgN-like_sf"/>
</dbReference>
<dbReference type="GO" id="GO:0044780">
    <property type="term" value="P:bacterial-type flagellum assembly"/>
    <property type="evidence" value="ECO:0007669"/>
    <property type="project" value="InterPro"/>
</dbReference>
<dbReference type="KEGG" id="bmet:BMMGA3_15005"/>
<keyword evidence="3" id="KW-1185">Reference proteome</keyword>
<dbReference type="AlphaFoldDB" id="I3EB03"/>
<dbReference type="RefSeq" id="WP_003346458.1">
    <property type="nucleotide sequence ID" value="NZ_ADWW01000001.1"/>
</dbReference>
<evidence type="ECO:0000313" key="3">
    <source>
        <dbReference type="Proteomes" id="UP000027602"/>
    </source>
</evidence>
<reference evidence="2 3" key="1">
    <citation type="journal article" date="2015" name="BMC Genomics">
        <title>Transcriptome analysis of thermophilic methylotrophic Bacillus methanolicus MGA3 using RNA-sequencing provides detailed insights into its previously uncharted transcriptional landscape.</title>
        <authorList>
            <person name="Irla M."/>
            <person name="Neshat A."/>
            <person name="Brautaset T."/>
            <person name="Ruckert C."/>
            <person name="Kalinowski J."/>
            <person name="Wendisch V.F."/>
        </authorList>
    </citation>
    <scope>NUCLEOTIDE SEQUENCE [LARGE SCALE GENOMIC DNA]</scope>
    <source>
        <strain evidence="3">MGA3 / ATCC 53907</strain>
    </source>
</reference>
<dbReference type="OrthoDB" id="2381500at2"/>
<dbReference type="HOGENOM" id="CLU_132586_2_1_9"/>
<dbReference type="Gene3D" id="1.20.58.300">
    <property type="entry name" value="FlgN-like"/>
    <property type="match status" value="1"/>
</dbReference>
<dbReference type="eggNOG" id="COG3418">
    <property type="taxonomic scope" value="Bacteria"/>
</dbReference>
<dbReference type="Proteomes" id="UP000027602">
    <property type="component" value="Chromosome"/>
</dbReference>
<evidence type="ECO:0000256" key="1">
    <source>
        <dbReference type="ARBA" id="ARBA00022795"/>
    </source>
</evidence>
<dbReference type="SUPFAM" id="SSF140566">
    <property type="entry name" value="FlgN-like"/>
    <property type="match status" value="1"/>
</dbReference>
<proteinExistence type="predicted"/>
<dbReference type="STRING" id="796606.BMMGA3_15005"/>